<organism evidence="1 2">
    <name type="scientific">Acidiplasma aeolicum</name>
    <dbReference type="NCBI Taxonomy" id="507754"/>
    <lineage>
        <taxon>Archaea</taxon>
        <taxon>Methanobacteriati</taxon>
        <taxon>Thermoplasmatota</taxon>
        <taxon>Thermoplasmata</taxon>
        <taxon>Thermoplasmatales</taxon>
        <taxon>Ferroplasmaceae</taxon>
        <taxon>Acidiplasma</taxon>
    </lineage>
</organism>
<evidence type="ECO:0000313" key="2">
    <source>
        <dbReference type="Proteomes" id="UP000050320"/>
    </source>
</evidence>
<protein>
    <recommendedName>
        <fullName evidence="3">HEPN domain-containing protein</fullName>
    </recommendedName>
</protein>
<keyword evidence="2" id="KW-1185">Reference proteome</keyword>
<comment type="caution">
    <text evidence="1">The sequence shown here is derived from an EMBL/GenBank/DDBJ whole genome shotgun (WGS) entry which is preliminary data.</text>
</comment>
<accession>A0A0N8VKT6</accession>
<proteinExistence type="predicted"/>
<feature type="non-terminal residue" evidence="1">
    <location>
        <position position="136"/>
    </location>
</feature>
<dbReference type="AlphaFoldDB" id="A0A0N8VKT6"/>
<dbReference type="Proteomes" id="UP000050320">
    <property type="component" value="Unassembled WGS sequence"/>
</dbReference>
<dbReference type="EMBL" id="LKBG01000230">
    <property type="protein sequence ID" value="KQB34628.1"/>
    <property type="molecule type" value="Genomic_DNA"/>
</dbReference>
<gene>
    <name evidence="1" type="ORF">AOG54_04365</name>
</gene>
<sequence length="136" mass="16019">MPIRSERQYAEMSVNDANVACLRLNKNVINLAAFRAYKSLRRLLQSLAMKYNYNRNDTKCAVPKNEMLRVARLLEDKGYKNLYNSTELSLKVFEEWKNNSANKNDVILLLKNINFEWISDFMDKTTLNDLYKNINN</sequence>
<reference evidence="1 2" key="1">
    <citation type="submission" date="2015-09" db="EMBL/GenBank/DDBJ databases">
        <title>Heavy metals and arsenic resistance mechanisms in polyextremophilic archaea of the family Ferroplasmaceae.</title>
        <authorList>
            <person name="Bulaev A.G."/>
            <person name="Kanygina A.V."/>
        </authorList>
    </citation>
    <scope>NUCLEOTIDE SEQUENCE [LARGE SCALE GENOMIC DNA]</scope>
    <source>
        <strain evidence="1 2">VT</strain>
    </source>
</reference>
<evidence type="ECO:0000313" key="1">
    <source>
        <dbReference type="EMBL" id="KQB34628.1"/>
    </source>
</evidence>
<evidence type="ECO:0008006" key="3">
    <source>
        <dbReference type="Google" id="ProtNLM"/>
    </source>
</evidence>
<name>A0A0N8VKT6_9ARCH</name>